<dbReference type="InterPro" id="IPR054215">
    <property type="entry name" value="DUF6923"/>
</dbReference>
<feature type="domain" description="GEVED" evidence="2">
    <location>
        <begin position="371"/>
        <end position="446"/>
    </location>
</feature>
<evidence type="ECO:0000259" key="3">
    <source>
        <dbReference type="Pfam" id="PF21959"/>
    </source>
</evidence>
<proteinExistence type="predicted"/>
<protein>
    <submittedName>
        <fullName evidence="4">Uncharacterized protein</fullName>
    </submittedName>
</protein>
<dbReference type="NCBIfam" id="TIGR04456">
    <property type="entry name" value="LruC_dom"/>
    <property type="match status" value="1"/>
</dbReference>
<dbReference type="STRING" id="1796497.GCE9029_03633"/>
<dbReference type="EMBL" id="FIZX01000002">
    <property type="protein sequence ID" value="CZF83094.1"/>
    <property type="molecule type" value="Genomic_DNA"/>
</dbReference>
<dbReference type="Pfam" id="PF20009">
    <property type="entry name" value="GEVED"/>
    <property type="match status" value="1"/>
</dbReference>
<name>A0A128F9R1_9GAMM</name>
<evidence type="ECO:0000313" key="4">
    <source>
        <dbReference type="EMBL" id="CZF83094.1"/>
    </source>
</evidence>
<dbReference type="AlphaFoldDB" id="A0A128F9R1"/>
<dbReference type="Pfam" id="PF16130">
    <property type="entry name" value="DUF4842"/>
    <property type="match status" value="1"/>
</dbReference>
<evidence type="ECO:0000313" key="5">
    <source>
        <dbReference type="Proteomes" id="UP000071641"/>
    </source>
</evidence>
<dbReference type="InterPro" id="IPR031025">
    <property type="entry name" value="LruC_dom"/>
</dbReference>
<evidence type="ECO:0000259" key="1">
    <source>
        <dbReference type="Pfam" id="PF16130"/>
    </source>
</evidence>
<dbReference type="Gene3D" id="2.120.10.30">
    <property type="entry name" value="TolB, C-terminal domain"/>
    <property type="match status" value="1"/>
</dbReference>
<feature type="domain" description="DUF4842" evidence="1">
    <location>
        <begin position="499"/>
        <end position="713"/>
    </location>
</feature>
<keyword evidence="5" id="KW-1185">Reference proteome</keyword>
<dbReference type="Pfam" id="PF21959">
    <property type="entry name" value="DUF6923"/>
    <property type="match status" value="1"/>
</dbReference>
<accession>A0A128F9R1</accession>
<dbReference type="InterPro" id="IPR045474">
    <property type="entry name" value="GEVED"/>
</dbReference>
<dbReference type="InterPro" id="IPR011042">
    <property type="entry name" value="6-blade_b-propeller_TolB-like"/>
</dbReference>
<sequence>MLLSPDLIGAYVVRLPMPIFLSVLFAFSVNAETPASVEPFDTCPSKAFLFQSSPSKVYGVNLVTGGYSTLAETTGLNTHINAVGFNQSDRYIYGFDYDNEVVIRIGQNYVGEQLTVNGLPNNTKFISGDVHDQVYYLHRRELGIIKIDLSPLESDPSATLTATTLDTDLNNLRTSDVAINPIDGNLYAVNNNSYNLYRVDLETGDSDMVYSLVADIGPPSGGFGAVYFDVDGNFYISRNDDGKIFRIDLSNEDDIDDKNLEAVLFASGPVSGQNDGARCANAPIIDEDSTIDFGDAPDSYKTLLASNGPRHEVDSGFYLGSIAPDSEGDGFTSPLDDNKAGLADEDGVGFVTALEVGNTSLVSVQASTAGYLSAWIDWNQDGDFEDVGEKVFSDSLLASGINSLSIAVPAGATIGSTWSRFRFAEASGLDYFGGATTGEVEDHPVTIMENGSSLRYYPSENGYATIAFEDNWPKEGDYDLNDVVFKFRITETLDENSAITRVLIQGYLSAYGAGYHNGFAFRLGGINRSDISSASTLTHNAVLQESNGLESDSNEAIFIVSDDLKQKLPAGCMYYRTAQHCQEALVFEFEIDVYFNEGTDTSSLMTMPYDPFIFATPGAYVRDGLWYNPGRGLEIHLADQAPTEQFDTYWLGWWSDSSDPATSRYFKTSSNHPWALLIPDEWSWPREHVDLVEAYPEFAGYAESGGENNLQWYLLEKATENKYYLSEE</sequence>
<dbReference type="SUPFAM" id="SSF101898">
    <property type="entry name" value="NHL repeat"/>
    <property type="match status" value="1"/>
</dbReference>
<dbReference type="Proteomes" id="UP000071641">
    <property type="component" value="Unassembled WGS sequence"/>
</dbReference>
<reference evidence="5" key="1">
    <citation type="submission" date="2016-02" db="EMBL/GenBank/DDBJ databases">
        <authorList>
            <person name="Rodrigo-Torres Lidia"/>
            <person name="Arahal R.David."/>
        </authorList>
    </citation>
    <scope>NUCLEOTIDE SEQUENCE [LARGE SCALE GENOMIC DNA]</scope>
    <source>
        <strain evidence="5">CECT 9029</strain>
    </source>
</reference>
<organism evidence="4 5">
    <name type="scientific">Grimontia celer</name>
    <dbReference type="NCBI Taxonomy" id="1796497"/>
    <lineage>
        <taxon>Bacteria</taxon>
        <taxon>Pseudomonadati</taxon>
        <taxon>Pseudomonadota</taxon>
        <taxon>Gammaproteobacteria</taxon>
        <taxon>Vibrionales</taxon>
        <taxon>Vibrionaceae</taxon>
        <taxon>Grimontia</taxon>
    </lineage>
</organism>
<feature type="domain" description="DUF6923" evidence="3">
    <location>
        <begin position="51"/>
        <end position="280"/>
    </location>
</feature>
<evidence type="ECO:0000259" key="2">
    <source>
        <dbReference type="Pfam" id="PF20009"/>
    </source>
</evidence>
<gene>
    <name evidence="4" type="ORF">GCE9029_03633</name>
</gene>
<dbReference type="InterPro" id="IPR032295">
    <property type="entry name" value="DUF4842"/>
</dbReference>